<keyword evidence="10 18" id="KW-0808">Transferase</keyword>
<gene>
    <name evidence="20" type="ORF">GSF08_06580</name>
</gene>
<feature type="transmembrane region" description="Helical" evidence="19">
    <location>
        <begin position="200"/>
        <end position="220"/>
    </location>
</feature>
<keyword evidence="9" id="KW-0444">Lipid biosynthesis</keyword>
<dbReference type="EC" id="2.7.7.41" evidence="6 18"/>
<keyword evidence="11 18" id="KW-0812">Transmembrane</keyword>
<comment type="similarity">
    <text evidence="5 18">Belongs to the CDS family.</text>
</comment>
<keyword evidence="21" id="KW-1185">Reference proteome</keyword>
<evidence type="ECO:0000256" key="16">
    <source>
        <dbReference type="ARBA" id="ARBA00023209"/>
    </source>
</evidence>
<dbReference type="GO" id="GO:0005886">
    <property type="term" value="C:plasma membrane"/>
    <property type="evidence" value="ECO:0007669"/>
    <property type="project" value="UniProtKB-SubCell"/>
</dbReference>
<comment type="catalytic activity">
    <reaction evidence="1 18">
        <text>a 1,2-diacyl-sn-glycero-3-phosphate + CTP + H(+) = a CDP-1,2-diacyl-sn-glycerol + diphosphate</text>
        <dbReference type="Rhea" id="RHEA:16229"/>
        <dbReference type="ChEBI" id="CHEBI:15378"/>
        <dbReference type="ChEBI" id="CHEBI:33019"/>
        <dbReference type="ChEBI" id="CHEBI:37563"/>
        <dbReference type="ChEBI" id="CHEBI:58332"/>
        <dbReference type="ChEBI" id="CHEBI:58608"/>
        <dbReference type="EC" id="2.7.7.41"/>
    </reaction>
</comment>
<feature type="transmembrane region" description="Helical" evidence="19">
    <location>
        <begin position="246"/>
        <end position="265"/>
    </location>
</feature>
<evidence type="ECO:0000256" key="2">
    <source>
        <dbReference type="ARBA" id="ARBA00004651"/>
    </source>
</evidence>
<evidence type="ECO:0000256" key="13">
    <source>
        <dbReference type="ARBA" id="ARBA00022989"/>
    </source>
</evidence>
<evidence type="ECO:0000256" key="14">
    <source>
        <dbReference type="ARBA" id="ARBA00023098"/>
    </source>
</evidence>
<accession>A0A6N8U5W6</accession>
<dbReference type="GO" id="GO:0004605">
    <property type="term" value="F:phosphatidate cytidylyltransferase activity"/>
    <property type="evidence" value="ECO:0007669"/>
    <property type="project" value="UniProtKB-EC"/>
</dbReference>
<proteinExistence type="inferred from homology"/>
<evidence type="ECO:0000256" key="7">
    <source>
        <dbReference type="ARBA" id="ARBA00019373"/>
    </source>
</evidence>
<evidence type="ECO:0000256" key="8">
    <source>
        <dbReference type="ARBA" id="ARBA00022475"/>
    </source>
</evidence>
<name>A0A6N8U5W6_9FIRM</name>
<evidence type="ECO:0000256" key="18">
    <source>
        <dbReference type="RuleBase" id="RU003938"/>
    </source>
</evidence>
<comment type="subcellular location">
    <subcellularLocation>
        <location evidence="2">Cell membrane</location>
        <topology evidence="2">Multi-pass membrane protein</topology>
    </subcellularLocation>
</comment>
<comment type="caution">
    <text evidence="20">The sequence shown here is derived from an EMBL/GenBank/DDBJ whole genome shotgun (WGS) entry which is preliminary data.</text>
</comment>
<dbReference type="UniPathway" id="UPA00557">
    <property type="reaction ID" value="UER00614"/>
</dbReference>
<feature type="transmembrane region" description="Helical" evidence="19">
    <location>
        <begin position="108"/>
        <end position="128"/>
    </location>
</feature>
<feature type="transmembrane region" description="Helical" evidence="19">
    <location>
        <begin position="12"/>
        <end position="42"/>
    </location>
</feature>
<evidence type="ECO:0000313" key="21">
    <source>
        <dbReference type="Proteomes" id="UP000434036"/>
    </source>
</evidence>
<evidence type="ECO:0000256" key="17">
    <source>
        <dbReference type="ARBA" id="ARBA00023264"/>
    </source>
</evidence>
<organism evidence="20 21">
    <name type="scientific">Copranaerobaculum intestinale</name>
    <dbReference type="NCBI Taxonomy" id="2692629"/>
    <lineage>
        <taxon>Bacteria</taxon>
        <taxon>Bacillati</taxon>
        <taxon>Bacillota</taxon>
        <taxon>Erysipelotrichia</taxon>
        <taxon>Erysipelotrichales</taxon>
        <taxon>Erysipelotrichaceae</taxon>
        <taxon>Copranaerobaculum</taxon>
    </lineage>
</organism>
<keyword evidence="15 19" id="KW-0472">Membrane</keyword>
<dbReference type="RefSeq" id="WP_160625035.1">
    <property type="nucleotide sequence ID" value="NZ_WUUQ01000002.1"/>
</dbReference>
<keyword evidence="16" id="KW-0594">Phospholipid biosynthesis</keyword>
<dbReference type="PROSITE" id="PS01315">
    <property type="entry name" value="CDS"/>
    <property type="match status" value="1"/>
</dbReference>
<dbReference type="PANTHER" id="PTHR46382:SF1">
    <property type="entry name" value="PHOSPHATIDATE CYTIDYLYLTRANSFERASE"/>
    <property type="match status" value="1"/>
</dbReference>
<dbReference type="InterPro" id="IPR000374">
    <property type="entry name" value="PC_trans"/>
</dbReference>
<keyword evidence="12 18" id="KW-0548">Nucleotidyltransferase</keyword>
<keyword evidence="8" id="KW-1003">Cell membrane</keyword>
<evidence type="ECO:0000256" key="1">
    <source>
        <dbReference type="ARBA" id="ARBA00001698"/>
    </source>
</evidence>
<comment type="pathway">
    <text evidence="4">Lipid metabolism.</text>
</comment>
<feature type="transmembrane region" description="Helical" evidence="19">
    <location>
        <begin position="79"/>
        <end position="96"/>
    </location>
</feature>
<dbReference type="EMBL" id="WUUQ01000002">
    <property type="protein sequence ID" value="MXQ73598.1"/>
    <property type="molecule type" value="Genomic_DNA"/>
</dbReference>
<dbReference type="Proteomes" id="UP000434036">
    <property type="component" value="Unassembled WGS sequence"/>
</dbReference>
<keyword evidence="14" id="KW-0443">Lipid metabolism</keyword>
<evidence type="ECO:0000256" key="11">
    <source>
        <dbReference type="ARBA" id="ARBA00022692"/>
    </source>
</evidence>
<reference evidence="20 21" key="1">
    <citation type="submission" date="2019-12" db="EMBL/GenBank/DDBJ databases">
        <authorList>
            <person name="Yang R."/>
        </authorList>
    </citation>
    <scope>NUCLEOTIDE SEQUENCE [LARGE SCALE GENOMIC DNA]</scope>
    <source>
        <strain evidence="20 21">DONG20-135</strain>
    </source>
</reference>
<dbReference type="AlphaFoldDB" id="A0A6N8U5W6"/>
<evidence type="ECO:0000256" key="4">
    <source>
        <dbReference type="ARBA" id="ARBA00005189"/>
    </source>
</evidence>
<evidence type="ECO:0000256" key="15">
    <source>
        <dbReference type="ARBA" id="ARBA00023136"/>
    </source>
</evidence>
<evidence type="ECO:0000256" key="6">
    <source>
        <dbReference type="ARBA" id="ARBA00012487"/>
    </source>
</evidence>
<sequence>MKVRLMTTLLILAWIVPALLYGGFLLHALIAFIIICGGLELLSLTDQKSMWPRGLRVIAMIFVFILIYVQNYTHIAQRSALAMGILSMSMLFYLSIPIFTDRFHIKDSFLCITYIAFFYFIGSGFLDIFKANKLYVWILFFASYACDTGAYFTGMLIGKHKLNTRISPKKTVEGAIGGWAFGFLFSFGFAYLFVDTLPMWAIWMSALLLPIAGQIGDLAFSAIKRCYGIKDFSNLLPGHGGVLDRLDSLIFTMICFHFIMILMAVM</sequence>
<evidence type="ECO:0000256" key="10">
    <source>
        <dbReference type="ARBA" id="ARBA00022679"/>
    </source>
</evidence>
<reference evidence="20 21" key="2">
    <citation type="submission" date="2020-01" db="EMBL/GenBank/DDBJ databases">
        <title>Clostridiaceae sp. nov. isolated from the gut of human by culturomics.</title>
        <authorList>
            <person name="Chang Y."/>
        </authorList>
    </citation>
    <scope>NUCLEOTIDE SEQUENCE [LARGE SCALE GENOMIC DNA]</scope>
    <source>
        <strain evidence="20 21">DONG20-135</strain>
    </source>
</reference>
<evidence type="ECO:0000256" key="9">
    <source>
        <dbReference type="ARBA" id="ARBA00022516"/>
    </source>
</evidence>
<evidence type="ECO:0000256" key="5">
    <source>
        <dbReference type="ARBA" id="ARBA00010185"/>
    </source>
</evidence>
<feature type="transmembrane region" description="Helical" evidence="19">
    <location>
        <begin position="174"/>
        <end position="194"/>
    </location>
</feature>
<feature type="transmembrane region" description="Helical" evidence="19">
    <location>
        <begin position="54"/>
        <end position="73"/>
    </location>
</feature>
<evidence type="ECO:0000256" key="12">
    <source>
        <dbReference type="ARBA" id="ARBA00022695"/>
    </source>
</evidence>
<feature type="transmembrane region" description="Helical" evidence="19">
    <location>
        <begin position="134"/>
        <end position="153"/>
    </location>
</feature>
<evidence type="ECO:0000256" key="3">
    <source>
        <dbReference type="ARBA" id="ARBA00005119"/>
    </source>
</evidence>
<evidence type="ECO:0000256" key="19">
    <source>
        <dbReference type="SAM" id="Phobius"/>
    </source>
</evidence>
<keyword evidence="17" id="KW-1208">Phospholipid metabolism</keyword>
<evidence type="ECO:0000313" key="20">
    <source>
        <dbReference type="EMBL" id="MXQ73598.1"/>
    </source>
</evidence>
<dbReference type="GO" id="GO:0016024">
    <property type="term" value="P:CDP-diacylglycerol biosynthetic process"/>
    <property type="evidence" value="ECO:0007669"/>
    <property type="project" value="UniProtKB-UniPathway"/>
</dbReference>
<keyword evidence="13 19" id="KW-1133">Transmembrane helix</keyword>
<dbReference type="Pfam" id="PF01148">
    <property type="entry name" value="CTP_transf_1"/>
    <property type="match status" value="1"/>
</dbReference>
<dbReference type="PANTHER" id="PTHR46382">
    <property type="entry name" value="PHOSPHATIDATE CYTIDYLYLTRANSFERASE"/>
    <property type="match status" value="1"/>
</dbReference>
<comment type="pathway">
    <text evidence="3 18">Phospholipid metabolism; CDP-diacylglycerol biosynthesis; CDP-diacylglycerol from sn-glycerol 3-phosphate: step 3/3.</text>
</comment>
<protein>
    <recommendedName>
        <fullName evidence="7 18">Phosphatidate cytidylyltransferase</fullName>
        <ecNumber evidence="6 18">2.7.7.41</ecNumber>
    </recommendedName>
</protein>